<sequence>MTMDAVSLIRTRLRASVAAKEDFVAAQAADLQRLATMMRQSLEAGGKMLVFGNGGSAADAQHFAAEFVNRFLLNRRPLAALALTTDSSVLTAIANDFAFEDVFARQIEALGKKADLALAISTSGNSENVLRGVLAARRIGMPCAALTGGLKSPGGRLAPLCDLVLNVPCEATPQIQECHLFIEHLLCELVERALCAEPA</sequence>
<gene>
    <name evidence="2" type="ORF">CAY53_00490</name>
</gene>
<dbReference type="SUPFAM" id="SSF53697">
    <property type="entry name" value="SIS domain"/>
    <property type="match status" value="1"/>
</dbReference>
<accession>A0A2L1GRA8</accession>
<dbReference type="GO" id="GO:0097367">
    <property type="term" value="F:carbohydrate derivative binding"/>
    <property type="evidence" value="ECO:0007669"/>
    <property type="project" value="InterPro"/>
</dbReference>
<dbReference type="EMBL" id="CP021255">
    <property type="protein sequence ID" value="AVD72167.1"/>
    <property type="molecule type" value="Genomic_DNA"/>
</dbReference>
<dbReference type="InterPro" id="IPR035461">
    <property type="entry name" value="GmhA/DiaA"/>
</dbReference>
<reference evidence="2 3" key="1">
    <citation type="journal article" date="2018" name="MBio">
        <title>Insights into the evolution of host association through the isolation and characterization of a novel human periodontal pathobiont, Desulfobulbus oralis.</title>
        <authorList>
            <person name="Cross K.L."/>
            <person name="Chirania P."/>
            <person name="Xiong W."/>
            <person name="Beall C.J."/>
            <person name="Elkins J.G."/>
            <person name="Giannone R.J."/>
            <person name="Griffen A.L."/>
            <person name="Guss A.M."/>
            <person name="Hettich R.L."/>
            <person name="Joshi S.S."/>
            <person name="Mokrzan E.M."/>
            <person name="Martin R.K."/>
            <person name="Zhulin I.B."/>
            <person name="Leys E.J."/>
            <person name="Podar M."/>
        </authorList>
    </citation>
    <scope>NUCLEOTIDE SEQUENCE [LARGE SCALE GENOMIC DNA]</scope>
    <source>
        <strain evidence="2 3">ORNL</strain>
    </source>
</reference>
<dbReference type="InterPro" id="IPR046348">
    <property type="entry name" value="SIS_dom_sf"/>
</dbReference>
<protein>
    <submittedName>
        <fullName evidence="2">Phosphoheptose isomerase</fullName>
    </submittedName>
</protein>
<dbReference type="GO" id="GO:1901135">
    <property type="term" value="P:carbohydrate derivative metabolic process"/>
    <property type="evidence" value="ECO:0007669"/>
    <property type="project" value="InterPro"/>
</dbReference>
<dbReference type="AlphaFoldDB" id="A0A2L1GRA8"/>
<evidence type="ECO:0000259" key="1">
    <source>
        <dbReference type="PROSITE" id="PS51464"/>
    </source>
</evidence>
<keyword evidence="2" id="KW-0413">Isomerase</keyword>
<evidence type="ECO:0000313" key="3">
    <source>
        <dbReference type="Proteomes" id="UP000239867"/>
    </source>
</evidence>
<dbReference type="InterPro" id="IPR001347">
    <property type="entry name" value="SIS_dom"/>
</dbReference>
<dbReference type="PROSITE" id="PS51464">
    <property type="entry name" value="SIS"/>
    <property type="match status" value="1"/>
</dbReference>
<name>A0A2L1GRA8_9BACT</name>
<dbReference type="Proteomes" id="UP000239867">
    <property type="component" value="Chromosome"/>
</dbReference>
<evidence type="ECO:0000313" key="2">
    <source>
        <dbReference type="EMBL" id="AVD72167.1"/>
    </source>
</evidence>
<dbReference type="InterPro" id="IPR050099">
    <property type="entry name" value="SIS_GmhA/DiaA_subfam"/>
</dbReference>
<dbReference type="PANTHER" id="PTHR30390">
    <property type="entry name" value="SEDOHEPTULOSE 7-PHOSPHATE ISOMERASE / DNAA INITIATOR-ASSOCIATING FACTOR FOR REPLICATION INITIATION"/>
    <property type="match status" value="1"/>
</dbReference>
<dbReference type="GO" id="GO:0016853">
    <property type="term" value="F:isomerase activity"/>
    <property type="evidence" value="ECO:0007669"/>
    <property type="project" value="UniProtKB-KW"/>
</dbReference>
<dbReference type="PANTHER" id="PTHR30390:SF6">
    <property type="entry name" value="DNAA INITIATOR-ASSOCIATING PROTEIN DIAA"/>
    <property type="match status" value="1"/>
</dbReference>
<keyword evidence="3" id="KW-1185">Reference proteome</keyword>
<organism evidence="2 3">
    <name type="scientific">Desulfobulbus oralis</name>
    <dbReference type="NCBI Taxonomy" id="1986146"/>
    <lineage>
        <taxon>Bacteria</taxon>
        <taxon>Pseudomonadati</taxon>
        <taxon>Thermodesulfobacteriota</taxon>
        <taxon>Desulfobulbia</taxon>
        <taxon>Desulfobulbales</taxon>
        <taxon>Desulfobulbaceae</taxon>
        <taxon>Desulfobulbus</taxon>
    </lineage>
</organism>
<dbReference type="Gene3D" id="3.40.50.10490">
    <property type="entry name" value="Glucose-6-phosphate isomerase like protein, domain 1"/>
    <property type="match status" value="1"/>
</dbReference>
<dbReference type="Pfam" id="PF13580">
    <property type="entry name" value="SIS_2"/>
    <property type="match status" value="1"/>
</dbReference>
<dbReference type="KEGG" id="deo:CAY53_00490"/>
<proteinExistence type="predicted"/>
<dbReference type="CDD" id="cd05006">
    <property type="entry name" value="SIS_GmhA"/>
    <property type="match status" value="1"/>
</dbReference>
<feature type="domain" description="SIS" evidence="1">
    <location>
        <begin position="38"/>
        <end position="196"/>
    </location>
</feature>